<dbReference type="Proteomes" id="UP000317036">
    <property type="component" value="Unassembled WGS sequence"/>
</dbReference>
<evidence type="ECO:0000256" key="2">
    <source>
        <dbReference type="ARBA" id="ARBA00022729"/>
    </source>
</evidence>
<dbReference type="InterPro" id="IPR008929">
    <property type="entry name" value="Chondroitin_lyas"/>
</dbReference>
<accession>A0A559KGD8</accession>
<dbReference type="Gene3D" id="2.60.220.10">
    <property type="entry name" value="Polysaccharide lyase family 8-like, C-terminal"/>
    <property type="match status" value="1"/>
</dbReference>
<dbReference type="PANTHER" id="PTHR38481:SF1">
    <property type="entry name" value="HYALURONATE LYASE"/>
    <property type="match status" value="1"/>
</dbReference>
<dbReference type="Gene3D" id="2.70.98.10">
    <property type="match status" value="1"/>
</dbReference>
<gene>
    <name evidence="9" type="ORF">FPZ49_04995</name>
</gene>
<dbReference type="OrthoDB" id="6636047at2"/>
<evidence type="ECO:0000256" key="3">
    <source>
        <dbReference type="ARBA" id="ARBA00023239"/>
    </source>
</evidence>
<organism evidence="9 10">
    <name type="scientific">Paenibacillus cremeus</name>
    <dbReference type="NCBI Taxonomy" id="2163881"/>
    <lineage>
        <taxon>Bacteria</taxon>
        <taxon>Bacillati</taxon>
        <taxon>Bacillota</taxon>
        <taxon>Bacilli</taxon>
        <taxon>Bacillales</taxon>
        <taxon>Paenibacillaceae</taxon>
        <taxon>Paenibacillus</taxon>
    </lineage>
</organism>
<keyword evidence="2 5" id="KW-0732">Signal</keyword>
<feature type="domain" description="Polysaccharide lyase family 8 central" evidence="6">
    <location>
        <begin position="418"/>
        <end position="681"/>
    </location>
</feature>
<feature type="signal peptide" evidence="5">
    <location>
        <begin position="1"/>
        <end position="28"/>
    </location>
</feature>
<keyword evidence="3 9" id="KW-0456">Lyase</keyword>
<dbReference type="InterPro" id="IPR014718">
    <property type="entry name" value="GH-type_carb-bd"/>
</dbReference>
<evidence type="ECO:0000256" key="1">
    <source>
        <dbReference type="ARBA" id="ARBA00006699"/>
    </source>
</evidence>
<dbReference type="AlphaFoldDB" id="A0A559KGD8"/>
<dbReference type="GO" id="GO:0005576">
    <property type="term" value="C:extracellular region"/>
    <property type="evidence" value="ECO:0007669"/>
    <property type="project" value="InterPro"/>
</dbReference>
<evidence type="ECO:0000259" key="8">
    <source>
        <dbReference type="Pfam" id="PF08124"/>
    </source>
</evidence>
<sequence>MIKNRSLRVLQCVLIAMLLLATVMFMPACQPQTAESAPDTPAVTADEYNKLRTKWQTALVGDPTYDTNDPDIAAKITSTTKGASSAWSSLIKEPTRKALWSDLSQWPTKSSDITGSYNRLKNMAIAFNTKGSSLYGNTALAADIMSALDWMHQNVYNETISKEYDNWWDWEIGSPQALNDIAVLMYDSLSASQKANYINAVDHFVPDPTIKTQNHTTVETGANRADKALVVMIRGILDKTGEKLAQGRDALSQIFPYVTSGDGFYADGSFIQHSNVPYTVGYGQVLLIDMARILELLSGSSWDVKDPNVENIYSWVIDSYQPIIYKGAAMDMVAGRKISRQAEPDHTSGRSIITTIARLAQFAPSTQASAFKSIVKAWVQQDRTFTNYYTGMTINELLQLKAIMKDDTISPSNELIKNQVFSNMDRVIHLRPGFAFGLSLFSDRISAFESGNGENLQGWWTGLGMTYLYNNDLAQYSSNFWPTVNMYRLPGTTTDGTGSGTPTAWKLYPNTSNWVGGSSLNGLYGIAGMDFSLTKVTGSSLQGKKSWFLFGDSIVALGADITSKDDSSVETIVEIRKLNAKGDNLLTVNGVAKPIEHGWSEEMSRVQWAHLVGSVPGSDIGYYFPEGANVHALRESRTGAWKNVNNGGSTTPVSNYFLSLALEHGVKPANATYSYVLLPNKDAAATADYASHPDMAILENSSEAQAVKNTSLNAVGVNFWSDASKTLRDNGASLITSDKKSSVTMLETPDEIDLAVSDPTQSNTGAINLEIYRSSSEGLSLDPAISVTQYSPTIKLTVNVSGSLGKTFTAKIKKATETN</sequence>
<dbReference type="EMBL" id="VNJI01000004">
    <property type="protein sequence ID" value="TVY11193.1"/>
    <property type="molecule type" value="Genomic_DNA"/>
</dbReference>
<dbReference type="GO" id="GO:0016837">
    <property type="term" value="F:carbon-oxygen lyase activity, acting on polysaccharides"/>
    <property type="evidence" value="ECO:0007669"/>
    <property type="project" value="UniProtKB-ARBA"/>
</dbReference>
<dbReference type="SUPFAM" id="SSF74650">
    <property type="entry name" value="Galactose mutarotase-like"/>
    <property type="match status" value="1"/>
</dbReference>
<dbReference type="Pfam" id="PF02278">
    <property type="entry name" value="Lyase_8"/>
    <property type="match status" value="1"/>
</dbReference>
<dbReference type="InterPro" id="IPR011071">
    <property type="entry name" value="Lyase_8-like_C"/>
</dbReference>
<comment type="caution">
    <text evidence="9">The sequence shown here is derived from an EMBL/GenBank/DDBJ whole genome shotgun (WGS) entry which is preliminary data.</text>
</comment>
<feature type="active site" evidence="4">
    <location>
        <position position="282"/>
    </location>
</feature>
<evidence type="ECO:0000259" key="7">
    <source>
        <dbReference type="Pfam" id="PF02884"/>
    </source>
</evidence>
<protein>
    <submittedName>
        <fullName evidence="9">Polysaccharide lyase 8 family protein</fullName>
    </submittedName>
</protein>
<feature type="chain" id="PRO_5038874858" evidence="5">
    <location>
        <begin position="29"/>
        <end position="819"/>
    </location>
</feature>
<dbReference type="Pfam" id="PF02884">
    <property type="entry name" value="Lyase_8_C"/>
    <property type="match status" value="1"/>
</dbReference>
<dbReference type="InterPro" id="IPR038970">
    <property type="entry name" value="Lyase_8"/>
</dbReference>
<dbReference type="InterPro" id="IPR003159">
    <property type="entry name" value="Lyase_8_central_dom"/>
</dbReference>
<name>A0A559KGD8_9BACL</name>
<feature type="domain" description="Polysaccharide lyase 8 N-terminal alpha-helical" evidence="8">
    <location>
        <begin position="55"/>
        <end position="377"/>
    </location>
</feature>
<dbReference type="GO" id="GO:0005975">
    <property type="term" value="P:carbohydrate metabolic process"/>
    <property type="evidence" value="ECO:0007669"/>
    <property type="project" value="InterPro"/>
</dbReference>
<feature type="active site" evidence="4">
    <location>
        <position position="273"/>
    </location>
</feature>
<dbReference type="CDD" id="cd01083">
    <property type="entry name" value="GAG_Lyase"/>
    <property type="match status" value="1"/>
</dbReference>
<feature type="active site" evidence="4">
    <location>
        <position position="336"/>
    </location>
</feature>
<dbReference type="Gene3D" id="1.50.10.100">
    <property type="entry name" value="Chondroitin AC/alginate lyase"/>
    <property type="match status" value="1"/>
</dbReference>
<dbReference type="GO" id="GO:0030246">
    <property type="term" value="F:carbohydrate binding"/>
    <property type="evidence" value="ECO:0007669"/>
    <property type="project" value="InterPro"/>
</dbReference>
<evidence type="ECO:0000313" key="10">
    <source>
        <dbReference type="Proteomes" id="UP000317036"/>
    </source>
</evidence>
<evidence type="ECO:0000256" key="4">
    <source>
        <dbReference type="PIRSR" id="PIRSR638970-1"/>
    </source>
</evidence>
<dbReference type="InterPro" id="IPR011013">
    <property type="entry name" value="Gal_mutarotase_sf_dom"/>
</dbReference>
<dbReference type="InterPro" id="IPR012970">
    <property type="entry name" value="Lyase_8_alpha_N"/>
</dbReference>
<feature type="domain" description="Polysaccharide lyase family 8 C-terminal" evidence="7">
    <location>
        <begin position="697"/>
        <end position="765"/>
    </location>
</feature>
<evidence type="ECO:0000256" key="5">
    <source>
        <dbReference type="SAM" id="SignalP"/>
    </source>
</evidence>
<reference evidence="9 10" key="1">
    <citation type="submission" date="2019-07" db="EMBL/GenBank/DDBJ databases">
        <authorList>
            <person name="Kim J."/>
        </authorList>
    </citation>
    <scope>NUCLEOTIDE SEQUENCE [LARGE SCALE GENOMIC DNA]</scope>
    <source>
        <strain evidence="9 10">JC52</strain>
    </source>
</reference>
<dbReference type="PANTHER" id="PTHR38481">
    <property type="entry name" value="HYALURONATE LYASE"/>
    <property type="match status" value="1"/>
</dbReference>
<proteinExistence type="inferred from homology"/>
<evidence type="ECO:0000259" key="6">
    <source>
        <dbReference type="Pfam" id="PF02278"/>
    </source>
</evidence>
<dbReference type="RefSeq" id="WP_144844046.1">
    <property type="nucleotide sequence ID" value="NZ_VNJI01000004.1"/>
</dbReference>
<keyword evidence="10" id="KW-1185">Reference proteome</keyword>
<comment type="similarity">
    <text evidence="1">Belongs to the polysaccharide lyase 8 family.</text>
</comment>
<dbReference type="Pfam" id="PF08124">
    <property type="entry name" value="Lyase_8_N"/>
    <property type="match status" value="1"/>
</dbReference>
<dbReference type="SUPFAM" id="SSF49863">
    <property type="entry name" value="Hyaluronate lyase-like, C-terminal domain"/>
    <property type="match status" value="1"/>
</dbReference>
<dbReference type="InterPro" id="IPR004103">
    <property type="entry name" value="Lyase_8_C"/>
</dbReference>
<evidence type="ECO:0000313" key="9">
    <source>
        <dbReference type="EMBL" id="TVY11193.1"/>
    </source>
</evidence>
<dbReference type="SUPFAM" id="SSF48230">
    <property type="entry name" value="Chondroitin AC/alginate lyase"/>
    <property type="match status" value="1"/>
</dbReference>